<dbReference type="EMBL" id="CAEZZA010000072">
    <property type="protein sequence ID" value="CAB4746389.1"/>
    <property type="molecule type" value="Genomic_DNA"/>
</dbReference>
<name>A0A6J6TJ73_9ZZZZ</name>
<organism evidence="1">
    <name type="scientific">freshwater metagenome</name>
    <dbReference type="NCBI Taxonomy" id="449393"/>
    <lineage>
        <taxon>unclassified sequences</taxon>
        <taxon>metagenomes</taxon>
        <taxon>ecological metagenomes</taxon>
    </lineage>
</organism>
<gene>
    <name evidence="1" type="ORF">UFOPK2809_00658</name>
</gene>
<reference evidence="1" key="1">
    <citation type="submission" date="2020-05" db="EMBL/GenBank/DDBJ databases">
        <authorList>
            <person name="Chiriac C."/>
            <person name="Salcher M."/>
            <person name="Ghai R."/>
            <person name="Kavagutti S V."/>
        </authorList>
    </citation>
    <scope>NUCLEOTIDE SEQUENCE</scope>
</reference>
<proteinExistence type="predicted"/>
<evidence type="ECO:0000313" key="1">
    <source>
        <dbReference type="EMBL" id="CAB4746389.1"/>
    </source>
</evidence>
<accession>A0A6J6TJ73</accession>
<sequence>MALLTFGQWIHKCIDVARCLPNLRRQDDRRIKAHDVIAAANHVLPPLPANIVLELHAIGAVIPGRPRATVNLGGLEDEPTPLT</sequence>
<protein>
    <submittedName>
        <fullName evidence="1">Unannotated protein</fullName>
    </submittedName>
</protein>
<dbReference type="AlphaFoldDB" id="A0A6J6TJ73"/>